<dbReference type="Gene3D" id="3.40.50.1820">
    <property type="entry name" value="alpha/beta hydrolase"/>
    <property type="match status" value="1"/>
</dbReference>
<dbReference type="Proteomes" id="UP000234331">
    <property type="component" value="Unassembled WGS sequence"/>
</dbReference>
<evidence type="ECO:0000313" key="2">
    <source>
        <dbReference type="EMBL" id="SNQ47626.1"/>
    </source>
</evidence>
<name>A0A2I2KPP7_9ACTN</name>
<dbReference type="EMBL" id="FZMO01000112">
    <property type="protein sequence ID" value="SNQ47626.1"/>
    <property type="molecule type" value="Genomic_DNA"/>
</dbReference>
<dbReference type="RefSeq" id="WP_101831440.1">
    <property type="nucleotide sequence ID" value="NZ_FZMO01000112.1"/>
</dbReference>
<dbReference type="PRINTS" id="PR00111">
    <property type="entry name" value="ABHYDROLASE"/>
</dbReference>
<dbReference type="PANTHER" id="PTHR43433:SF5">
    <property type="entry name" value="AB HYDROLASE-1 DOMAIN-CONTAINING PROTEIN"/>
    <property type="match status" value="1"/>
</dbReference>
<dbReference type="InterPro" id="IPR000073">
    <property type="entry name" value="AB_hydrolase_1"/>
</dbReference>
<dbReference type="InterPro" id="IPR029058">
    <property type="entry name" value="AB_hydrolase_fold"/>
</dbReference>
<sequence>MTIDLHHEVHGDPRPGTAPLLLIHGGGSTIGTNWGLLIPEVAPTRQVIAVELQGHGHTPSHPERAASFEHSADDVAALLRRLDIGPVDVLGFSNGGNTAMRLAMRHPELVRRQIVASALYRRDGMIDGFWDGLAAGADVSAMPDTYREADREINPDDPDHERLLFELDQRQMLNFADWAPEELAAMAAPTLFVGADQDVVRTEHTVNLAAITPGARVLIVPGVHGDYLGERMAAAGDPSAMRRTLPWLLAFLNEPEGR</sequence>
<accession>A0A2I2KPP7</accession>
<dbReference type="InterPro" id="IPR050471">
    <property type="entry name" value="AB_hydrolase"/>
</dbReference>
<proteinExistence type="predicted"/>
<dbReference type="AlphaFoldDB" id="A0A2I2KPP7"/>
<dbReference type="SUPFAM" id="SSF53474">
    <property type="entry name" value="alpha/beta-Hydrolases"/>
    <property type="match status" value="1"/>
</dbReference>
<dbReference type="OrthoDB" id="7958481at2"/>
<reference evidence="2 3" key="1">
    <citation type="submission" date="2017-06" db="EMBL/GenBank/DDBJ databases">
        <authorList>
            <person name="Kim H.J."/>
            <person name="Triplett B.A."/>
        </authorList>
    </citation>
    <scope>NUCLEOTIDE SEQUENCE [LARGE SCALE GENOMIC DNA]</scope>
    <source>
        <strain evidence="2">FRACA_ARgP5</strain>
    </source>
</reference>
<dbReference type="GO" id="GO:0003824">
    <property type="term" value="F:catalytic activity"/>
    <property type="evidence" value="ECO:0007669"/>
    <property type="project" value="UniProtKB-ARBA"/>
</dbReference>
<gene>
    <name evidence="2" type="ORF">FRACA_20022</name>
</gene>
<evidence type="ECO:0000259" key="1">
    <source>
        <dbReference type="Pfam" id="PF00561"/>
    </source>
</evidence>
<dbReference type="PANTHER" id="PTHR43433">
    <property type="entry name" value="HYDROLASE, ALPHA/BETA FOLD FAMILY PROTEIN"/>
    <property type="match status" value="1"/>
</dbReference>
<feature type="domain" description="AB hydrolase-1" evidence="1">
    <location>
        <begin position="19"/>
        <end position="118"/>
    </location>
</feature>
<keyword evidence="3" id="KW-1185">Reference proteome</keyword>
<dbReference type="Pfam" id="PF00561">
    <property type="entry name" value="Abhydrolase_1"/>
    <property type="match status" value="1"/>
</dbReference>
<evidence type="ECO:0000313" key="3">
    <source>
        <dbReference type="Proteomes" id="UP000234331"/>
    </source>
</evidence>
<organism evidence="2 3">
    <name type="scientific">Frankia canadensis</name>
    <dbReference type="NCBI Taxonomy" id="1836972"/>
    <lineage>
        <taxon>Bacteria</taxon>
        <taxon>Bacillati</taxon>
        <taxon>Actinomycetota</taxon>
        <taxon>Actinomycetes</taxon>
        <taxon>Frankiales</taxon>
        <taxon>Frankiaceae</taxon>
        <taxon>Frankia</taxon>
    </lineage>
</organism>
<protein>
    <submittedName>
        <fullName evidence="2">Putative esterase</fullName>
    </submittedName>
</protein>